<organism evidence="4 5">
    <name type="scientific">Lentinus brumalis</name>
    <dbReference type="NCBI Taxonomy" id="2498619"/>
    <lineage>
        <taxon>Eukaryota</taxon>
        <taxon>Fungi</taxon>
        <taxon>Dikarya</taxon>
        <taxon>Basidiomycota</taxon>
        <taxon>Agaricomycotina</taxon>
        <taxon>Agaricomycetes</taxon>
        <taxon>Polyporales</taxon>
        <taxon>Polyporaceae</taxon>
        <taxon>Lentinus</taxon>
    </lineage>
</organism>
<feature type="chain" id="PRO_5016870219" description="Yeast cell wall synthesis Kre9/Knh1-like N-terminal domain-containing protein" evidence="2">
    <location>
        <begin position="24"/>
        <end position="137"/>
    </location>
</feature>
<gene>
    <name evidence="4" type="ORF">OH76DRAFT_1399305</name>
</gene>
<dbReference type="Pfam" id="PF10342">
    <property type="entry name" value="Kre9_KNH"/>
    <property type="match status" value="1"/>
</dbReference>
<proteinExistence type="predicted"/>
<dbReference type="OrthoDB" id="2317741at2759"/>
<feature type="signal peptide" evidence="2">
    <location>
        <begin position="1"/>
        <end position="23"/>
    </location>
</feature>
<dbReference type="STRING" id="139420.A0A371DLI5"/>
<evidence type="ECO:0000313" key="5">
    <source>
        <dbReference type="Proteomes" id="UP000256964"/>
    </source>
</evidence>
<sequence length="137" mass="14510">MFKSVMQLSVFALALSLLAVVSALPLAVRDVFVPPVKSPKAGDVWLVGSKQNVTWDTSDAPEHITNTKGTIVLAKNGRLDINHPLASNFSILDGYHEVTVPSVDAGNDYTIVLFGDSGNDSGKFTIASAILAADIEL</sequence>
<feature type="domain" description="Yeast cell wall synthesis Kre9/Knh1-like N-terminal" evidence="3">
    <location>
        <begin position="38"/>
        <end position="123"/>
    </location>
</feature>
<dbReference type="EMBL" id="KZ857387">
    <property type="protein sequence ID" value="RDX53394.1"/>
    <property type="molecule type" value="Genomic_DNA"/>
</dbReference>
<dbReference type="AlphaFoldDB" id="A0A371DLI5"/>
<protein>
    <recommendedName>
        <fullName evidence="3">Yeast cell wall synthesis Kre9/Knh1-like N-terminal domain-containing protein</fullName>
    </recommendedName>
</protein>
<evidence type="ECO:0000259" key="3">
    <source>
        <dbReference type="Pfam" id="PF10342"/>
    </source>
</evidence>
<dbReference type="InterPro" id="IPR018466">
    <property type="entry name" value="Kre9/Knh1-like_N"/>
</dbReference>
<accession>A0A371DLI5</accession>
<evidence type="ECO:0000313" key="4">
    <source>
        <dbReference type="EMBL" id="RDX53394.1"/>
    </source>
</evidence>
<reference evidence="4 5" key="1">
    <citation type="journal article" date="2018" name="Biotechnol. Biofuels">
        <title>Integrative visual omics of the white-rot fungus Polyporus brumalis exposes the biotechnological potential of its oxidative enzymes for delignifying raw plant biomass.</title>
        <authorList>
            <person name="Miyauchi S."/>
            <person name="Rancon A."/>
            <person name="Drula E."/>
            <person name="Hage H."/>
            <person name="Chaduli D."/>
            <person name="Favel A."/>
            <person name="Grisel S."/>
            <person name="Henrissat B."/>
            <person name="Herpoel-Gimbert I."/>
            <person name="Ruiz-Duenas F.J."/>
            <person name="Chevret D."/>
            <person name="Hainaut M."/>
            <person name="Lin J."/>
            <person name="Wang M."/>
            <person name="Pangilinan J."/>
            <person name="Lipzen A."/>
            <person name="Lesage-Meessen L."/>
            <person name="Navarro D."/>
            <person name="Riley R."/>
            <person name="Grigoriev I.V."/>
            <person name="Zhou S."/>
            <person name="Raouche S."/>
            <person name="Rosso M.N."/>
        </authorList>
    </citation>
    <scope>NUCLEOTIDE SEQUENCE [LARGE SCALE GENOMIC DNA]</scope>
    <source>
        <strain evidence="4 5">BRFM 1820</strain>
    </source>
</reference>
<keyword evidence="5" id="KW-1185">Reference proteome</keyword>
<keyword evidence="1 2" id="KW-0732">Signal</keyword>
<name>A0A371DLI5_9APHY</name>
<dbReference type="Proteomes" id="UP000256964">
    <property type="component" value="Unassembled WGS sequence"/>
</dbReference>
<evidence type="ECO:0000256" key="1">
    <source>
        <dbReference type="ARBA" id="ARBA00022729"/>
    </source>
</evidence>
<evidence type="ECO:0000256" key="2">
    <source>
        <dbReference type="SAM" id="SignalP"/>
    </source>
</evidence>